<feature type="transmembrane region" description="Helical" evidence="1">
    <location>
        <begin position="112"/>
        <end position="131"/>
    </location>
</feature>
<feature type="transmembrane region" description="Helical" evidence="1">
    <location>
        <begin position="82"/>
        <end position="106"/>
    </location>
</feature>
<keyword evidence="1" id="KW-0472">Membrane</keyword>
<keyword evidence="1" id="KW-0812">Transmembrane</keyword>
<comment type="caution">
    <text evidence="2">The sequence shown here is derived from an EMBL/GenBank/DDBJ whole genome shotgun (WGS) entry which is preliminary data.</text>
</comment>
<gene>
    <name evidence="2" type="ORF">FHS83_000099</name>
</gene>
<dbReference type="EMBL" id="JAASRM010000001">
    <property type="protein sequence ID" value="NIK86781.1"/>
    <property type="molecule type" value="Genomic_DNA"/>
</dbReference>
<feature type="transmembrane region" description="Helical" evidence="1">
    <location>
        <begin position="7"/>
        <end position="30"/>
    </location>
</feature>
<organism evidence="2 3">
    <name type="scientific">Rhizomicrobium palustre</name>
    <dbReference type="NCBI Taxonomy" id="189966"/>
    <lineage>
        <taxon>Bacteria</taxon>
        <taxon>Pseudomonadati</taxon>
        <taxon>Pseudomonadota</taxon>
        <taxon>Alphaproteobacteria</taxon>
        <taxon>Micropepsales</taxon>
        <taxon>Micropepsaceae</taxon>
        <taxon>Rhizomicrobium</taxon>
    </lineage>
</organism>
<dbReference type="PANTHER" id="PTHR37314">
    <property type="entry name" value="SLR0142 PROTEIN"/>
    <property type="match status" value="1"/>
</dbReference>
<evidence type="ECO:0000256" key="1">
    <source>
        <dbReference type="SAM" id="Phobius"/>
    </source>
</evidence>
<sequence length="222" mass="23180">MATRIAILLSILGGYVDTLSFLTLQGLFAAHVTGNFVTLGAALVLSRSGITAKLLALPMFCLMIVLSRLLGHRLAKAGRAPLPIMFGVMVVLFAGATALAFAFGPFTSGDSWMALVTGMVLVSAMAIQNGAQRVHLPKLPPSTLMTGSTTQAMLDVADLIVGNAGEERGVISARLQKLGVSILSFAFGCGLAALVIHFGGMWGYALPPFFAAGLLFLRAEKI</sequence>
<accession>A0A846MU97</accession>
<dbReference type="AlphaFoldDB" id="A0A846MU97"/>
<proteinExistence type="predicted"/>
<protein>
    <submittedName>
        <fullName evidence="2">Uncharacterized membrane protein YoaK (UPF0700 family)</fullName>
    </submittedName>
</protein>
<dbReference type="InterPro" id="IPR010699">
    <property type="entry name" value="DUF1275"/>
</dbReference>
<keyword evidence="3" id="KW-1185">Reference proteome</keyword>
<keyword evidence="1" id="KW-1133">Transmembrane helix</keyword>
<evidence type="ECO:0000313" key="2">
    <source>
        <dbReference type="EMBL" id="NIK86781.1"/>
    </source>
</evidence>
<dbReference type="Pfam" id="PF06912">
    <property type="entry name" value="DUF1275"/>
    <property type="match status" value="1"/>
</dbReference>
<dbReference type="Proteomes" id="UP000570514">
    <property type="component" value="Unassembled WGS sequence"/>
</dbReference>
<evidence type="ECO:0000313" key="3">
    <source>
        <dbReference type="Proteomes" id="UP000570514"/>
    </source>
</evidence>
<feature type="transmembrane region" description="Helical" evidence="1">
    <location>
        <begin position="50"/>
        <end position="70"/>
    </location>
</feature>
<feature type="transmembrane region" description="Helical" evidence="1">
    <location>
        <begin position="178"/>
        <end position="196"/>
    </location>
</feature>
<name>A0A846MU97_9PROT</name>
<dbReference type="RefSeq" id="WP_167079803.1">
    <property type="nucleotide sequence ID" value="NZ_BAAADC010000001.1"/>
</dbReference>
<reference evidence="2 3" key="1">
    <citation type="submission" date="2020-03" db="EMBL/GenBank/DDBJ databases">
        <title>Genomic Encyclopedia of Type Strains, Phase IV (KMG-IV): sequencing the most valuable type-strain genomes for metagenomic binning, comparative biology and taxonomic classification.</title>
        <authorList>
            <person name="Goeker M."/>
        </authorList>
    </citation>
    <scope>NUCLEOTIDE SEQUENCE [LARGE SCALE GENOMIC DNA]</scope>
    <source>
        <strain evidence="2 3">DSM 19867</strain>
    </source>
</reference>
<dbReference type="PANTHER" id="PTHR37314:SF5">
    <property type="entry name" value="SLR0142 PROTEIN"/>
    <property type="match status" value="1"/>
</dbReference>